<feature type="domain" description="Gfo/Idh/MocA-like oxidoreductase N-terminal" evidence="1">
    <location>
        <begin position="6"/>
        <end position="102"/>
    </location>
</feature>
<evidence type="ECO:0000313" key="2">
    <source>
        <dbReference type="EMBL" id="SCO91016.1"/>
    </source>
</evidence>
<dbReference type="EMBL" id="FMJY01000009">
    <property type="protein sequence ID" value="SCO91016.1"/>
    <property type="molecule type" value="Genomic_DNA"/>
</dbReference>
<dbReference type="VEuPathDB" id="FungiDB:HZS61_009259"/>
<dbReference type="InterPro" id="IPR036291">
    <property type="entry name" value="NAD(P)-bd_dom_sf"/>
</dbReference>
<dbReference type="OrthoDB" id="446809at2759"/>
<dbReference type="PANTHER" id="PTHR43708:SF1">
    <property type="entry name" value="GALACTOSE_LACTOSE METABOLISM REGULATORY PROTEIN GAL80"/>
    <property type="match status" value="1"/>
</dbReference>
<name>A0A2H3U6K4_FUSOX</name>
<gene>
    <name evidence="2" type="ORF">FRV6_15144</name>
</gene>
<dbReference type="Pfam" id="PF01408">
    <property type="entry name" value="GFO_IDH_MocA"/>
    <property type="match status" value="1"/>
</dbReference>
<sequence length="184" mass="20554">MPIRGALIAVCNSSLEAAKRTIERHQLPPETRAYGDPHDLAEDKDIDLVVCSTRVDNHYKTILPSTKAGKDIYLEWPLAYHLKHSQDLVGASRDRGSKTIVGLQGRFAPALVKIHDLINRNRIGKVFSSEVRASRAAASPDALPARLRYFTDFGIGDNEVLVTFEEALERHAQLEQIRSSQGWK</sequence>
<reference evidence="3" key="1">
    <citation type="submission" date="2016-09" db="EMBL/GenBank/DDBJ databases">
        <authorList>
            <person name="Guldener U."/>
        </authorList>
    </citation>
    <scope>NUCLEOTIDE SEQUENCE [LARGE SCALE GENOMIC DNA]</scope>
    <source>
        <strain evidence="3">V64-1</strain>
    </source>
</reference>
<protein>
    <recommendedName>
        <fullName evidence="1">Gfo/Idh/MocA-like oxidoreductase N-terminal domain-containing protein</fullName>
    </recommendedName>
</protein>
<dbReference type="InterPro" id="IPR000683">
    <property type="entry name" value="Gfo/Idh/MocA-like_OxRdtase_N"/>
</dbReference>
<dbReference type="SUPFAM" id="SSF51735">
    <property type="entry name" value="NAD(P)-binding Rossmann-fold domains"/>
    <property type="match status" value="1"/>
</dbReference>
<dbReference type="VEuPathDB" id="FungiDB:FOZG_06014"/>
<accession>A0A2H3U6K4</accession>
<dbReference type="GO" id="GO:0000166">
    <property type="term" value="F:nucleotide binding"/>
    <property type="evidence" value="ECO:0007669"/>
    <property type="project" value="InterPro"/>
</dbReference>
<dbReference type="InterPro" id="IPR051317">
    <property type="entry name" value="Gfo/Idh/MocA_oxidoreduct"/>
</dbReference>
<dbReference type="VEuPathDB" id="FungiDB:FOIG_02549"/>
<proteinExistence type="predicted"/>
<dbReference type="AlphaFoldDB" id="A0A2H3U6K4"/>
<evidence type="ECO:0000313" key="3">
    <source>
        <dbReference type="Proteomes" id="UP000219369"/>
    </source>
</evidence>
<dbReference type="VEuPathDB" id="FungiDB:FOMG_05869"/>
<dbReference type="Gene3D" id="3.40.50.720">
    <property type="entry name" value="NAD(P)-binding Rossmann-like Domain"/>
    <property type="match status" value="1"/>
</dbReference>
<evidence type="ECO:0000259" key="1">
    <source>
        <dbReference type="Pfam" id="PF01408"/>
    </source>
</evidence>
<dbReference type="VEuPathDB" id="FungiDB:FOXG_15403"/>
<organism evidence="2 3">
    <name type="scientific">Fusarium oxysporum</name>
    <name type="common">Fusarium vascular wilt</name>
    <dbReference type="NCBI Taxonomy" id="5507"/>
    <lineage>
        <taxon>Eukaryota</taxon>
        <taxon>Fungi</taxon>
        <taxon>Dikarya</taxon>
        <taxon>Ascomycota</taxon>
        <taxon>Pezizomycotina</taxon>
        <taxon>Sordariomycetes</taxon>
        <taxon>Hypocreomycetidae</taxon>
        <taxon>Hypocreales</taxon>
        <taxon>Nectriaceae</taxon>
        <taxon>Fusarium</taxon>
        <taxon>Fusarium oxysporum species complex</taxon>
    </lineage>
</organism>
<dbReference type="VEuPathDB" id="FungiDB:FOC1_g10008018"/>
<dbReference type="Proteomes" id="UP000219369">
    <property type="component" value="Unassembled WGS sequence"/>
</dbReference>
<dbReference type="PANTHER" id="PTHR43708">
    <property type="entry name" value="CONSERVED EXPRESSED OXIDOREDUCTASE (EUROFUNG)"/>
    <property type="match status" value="1"/>
</dbReference>